<evidence type="ECO:0000313" key="5">
    <source>
        <dbReference type="Proteomes" id="UP000261811"/>
    </source>
</evidence>
<feature type="region of interest" description="Disordered" evidence="3">
    <location>
        <begin position="58"/>
        <end position="99"/>
    </location>
</feature>
<dbReference type="AlphaFoldDB" id="A0A372JQ04"/>
<comment type="function">
    <text evidence="2">Antitoxin component of a type II toxin-antitoxin (TA) system.</text>
</comment>
<dbReference type="OrthoDB" id="488160at2"/>
<accession>A0A372JQ04</accession>
<dbReference type="EMBL" id="QURH01000213">
    <property type="protein sequence ID" value="RFU41408.1"/>
    <property type="molecule type" value="Genomic_DNA"/>
</dbReference>
<comment type="caution">
    <text evidence="4">The sequence shown here is derived from an EMBL/GenBank/DDBJ whole genome shotgun (WGS) entry which is preliminary data.</text>
</comment>
<sequence>MNGVEIPVTEARKVLADLINRVVYAGEEVVLTRHGKTVAALVSPEELEVLRMLRAGRLDLTQTGPASPDQPPAEPQRREPPLRIAAHLRPPGPPPASRP</sequence>
<gene>
    <name evidence="4" type="ORF">DZF91_12010</name>
</gene>
<name>A0A372JQ04_9ACTN</name>
<dbReference type="SUPFAM" id="SSF143120">
    <property type="entry name" value="YefM-like"/>
    <property type="match status" value="1"/>
</dbReference>
<dbReference type="NCBIfam" id="TIGR01552">
    <property type="entry name" value="phd_fam"/>
    <property type="match status" value="1"/>
</dbReference>
<dbReference type="Gene3D" id="3.40.1620.10">
    <property type="entry name" value="YefM-like domain"/>
    <property type="match status" value="1"/>
</dbReference>
<dbReference type="Proteomes" id="UP000261811">
    <property type="component" value="Unassembled WGS sequence"/>
</dbReference>
<protein>
    <recommendedName>
        <fullName evidence="2">Antitoxin</fullName>
    </recommendedName>
</protein>
<proteinExistence type="inferred from homology"/>
<evidence type="ECO:0000313" key="4">
    <source>
        <dbReference type="EMBL" id="RFU41408.1"/>
    </source>
</evidence>
<evidence type="ECO:0000256" key="1">
    <source>
        <dbReference type="ARBA" id="ARBA00009981"/>
    </source>
</evidence>
<evidence type="ECO:0000256" key="3">
    <source>
        <dbReference type="SAM" id="MobiDB-lite"/>
    </source>
</evidence>
<evidence type="ECO:0000256" key="2">
    <source>
        <dbReference type="RuleBase" id="RU362080"/>
    </source>
</evidence>
<dbReference type="Pfam" id="PF02604">
    <property type="entry name" value="PhdYeFM_antitox"/>
    <property type="match status" value="1"/>
</dbReference>
<dbReference type="InterPro" id="IPR006442">
    <property type="entry name" value="Antitoxin_Phd/YefM"/>
</dbReference>
<organism evidence="4 5">
    <name type="scientific">Actinomadura logoneensis</name>
    <dbReference type="NCBI Taxonomy" id="2293572"/>
    <lineage>
        <taxon>Bacteria</taxon>
        <taxon>Bacillati</taxon>
        <taxon>Actinomycetota</taxon>
        <taxon>Actinomycetes</taxon>
        <taxon>Streptosporangiales</taxon>
        <taxon>Thermomonosporaceae</taxon>
        <taxon>Actinomadura</taxon>
    </lineage>
</organism>
<comment type="similarity">
    <text evidence="1 2">Belongs to the phD/YefM antitoxin family.</text>
</comment>
<reference evidence="4 5" key="1">
    <citation type="submission" date="2018-08" db="EMBL/GenBank/DDBJ databases">
        <title>Actinomadura jelena sp. nov., a novel Actinomycete isolated from soil in Chad.</title>
        <authorList>
            <person name="Shi L."/>
        </authorList>
    </citation>
    <scope>NUCLEOTIDE SEQUENCE [LARGE SCALE GENOMIC DNA]</scope>
    <source>
        <strain evidence="4 5">NEAU-G17</strain>
    </source>
</reference>
<keyword evidence="5" id="KW-1185">Reference proteome</keyword>
<feature type="compositionally biased region" description="Pro residues" evidence="3">
    <location>
        <begin position="90"/>
        <end position="99"/>
    </location>
</feature>
<dbReference type="InterPro" id="IPR036165">
    <property type="entry name" value="YefM-like_sf"/>
</dbReference>
<feature type="non-terminal residue" evidence="4">
    <location>
        <position position="99"/>
    </location>
</feature>